<feature type="non-terminal residue" evidence="2">
    <location>
        <position position="116"/>
    </location>
</feature>
<protein>
    <submittedName>
        <fullName evidence="2">Uncharacterized protein</fullName>
    </submittedName>
</protein>
<dbReference type="OrthoDB" id="2292563at2759"/>
<reference evidence="2 3" key="1">
    <citation type="submission" date="2016-03" db="EMBL/GenBank/DDBJ databases">
        <title>Choanephora cucurbitarum.</title>
        <authorList>
            <person name="Min B."/>
            <person name="Park H."/>
            <person name="Park J.-H."/>
            <person name="Shin H.-D."/>
            <person name="Choi I.-G."/>
        </authorList>
    </citation>
    <scope>NUCLEOTIDE SEQUENCE [LARGE SCALE GENOMIC DNA]</scope>
    <source>
        <strain evidence="2 3">KUS-F28377</strain>
    </source>
</reference>
<dbReference type="AlphaFoldDB" id="A0A1C7N4R3"/>
<dbReference type="STRING" id="101091.A0A1C7N4R3"/>
<dbReference type="Proteomes" id="UP000093000">
    <property type="component" value="Unassembled WGS sequence"/>
</dbReference>
<feature type="compositionally biased region" description="Low complexity" evidence="1">
    <location>
        <begin position="28"/>
        <end position="39"/>
    </location>
</feature>
<sequence length="116" mass="13227">MVILLTFDMGVFAIIKTVFQSKENRRASSNSTSKDSSISVGNYTTNTQISSRSTGSYADQILTAKQINSEAGGYNYQYKDGRRYHAQKDVSYLLPNDDDEVDRVHQQHWILRHAFQ</sequence>
<dbReference type="InParanoid" id="A0A1C7N4R3"/>
<keyword evidence="3" id="KW-1185">Reference proteome</keyword>
<evidence type="ECO:0000313" key="2">
    <source>
        <dbReference type="EMBL" id="OBZ82304.1"/>
    </source>
</evidence>
<name>A0A1C7N4R3_9FUNG</name>
<comment type="caution">
    <text evidence="2">The sequence shown here is derived from an EMBL/GenBank/DDBJ whole genome shotgun (WGS) entry which is preliminary data.</text>
</comment>
<gene>
    <name evidence="2" type="ORF">A0J61_09647</name>
</gene>
<evidence type="ECO:0000313" key="3">
    <source>
        <dbReference type="Proteomes" id="UP000093000"/>
    </source>
</evidence>
<proteinExistence type="predicted"/>
<feature type="region of interest" description="Disordered" evidence="1">
    <location>
        <begin position="22"/>
        <end position="54"/>
    </location>
</feature>
<accession>A0A1C7N4R3</accession>
<dbReference type="EMBL" id="LUGH01000899">
    <property type="protein sequence ID" value="OBZ82304.1"/>
    <property type="molecule type" value="Genomic_DNA"/>
</dbReference>
<evidence type="ECO:0000256" key="1">
    <source>
        <dbReference type="SAM" id="MobiDB-lite"/>
    </source>
</evidence>
<organism evidence="2 3">
    <name type="scientific">Choanephora cucurbitarum</name>
    <dbReference type="NCBI Taxonomy" id="101091"/>
    <lineage>
        <taxon>Eukaryota</taxon>
        <taxon>Fungi</taxon>
        <taxon>Fungi incertae sedis</taxon>
        <taxon>Mucoromycota</taxon>
        <taxon>Mucoromycotina</taxon>
        <taxon>Mucoromycetes</taxon>
        <taxon>Mucorales</taxon>
        <taxon>Mucorineae</taxon>
        <taxon>Choanephoraceae</taxon>
        <taxon>Choanephoroideae</taxon>
        <taxon>Choanephora</taxon>
    </lineage>
</organism>
<feature type="compositionally biased region" description="Polar residues" evidence="1">
    <location>
        <begin position="40"/>
        <end position="54"/>
    </location>
</feature>